<proteinExistence type="inferred from homology"/>
<feature type="non-terminal residue" evidence="4">
    <location>
        <position position="1"/>
    </location>
</feature>
<comment type="similarity">
    <text evidence="1">Belongs to the LRRFIP family.</text>
</comment>
<evidence type="ECO:0000256" key="3">
    <source>
        <dbReference type="SAM" id="Coils"/>
    </source>
</evidence>
<name>A0A974H3Q2_XENLA</name>
<dbReference type="OMA" id="RQKHEQN"/>
<evidence type="ECO:0000313" key="5">
    <source>
        <dbReference type="Proteomes" id="UP000694892"/>
    </source>
</evidence>
<keyword evidence="2 3" id="KW-0175">Coiled coil</keyword>
<dbReference type="AlphaFoldDB" id="A0A974H3Q2"/>
<dbReference type="EMBL" id="CM004482">
    <property type="protein sequence ID" value="OCT63723.1"/>
    <property type="molecule type" value="Genomic_DNA"/>
</dbReference>
<evidence type="ECO:0000256" key="2">
    <source>
        <dbReference type="ARBA" id="ARBA00023054"/>
    </source>
</evidence>
<reference evidence="5" key="1">
    <citation type="journal article" date="2016" name="Nature">
        <title>Genome evolution in the allotetraploid frog Xenopus laevis.</title>
        <authorList>
            <person name="Session A.M."/>
            <person name="Uno Y."/>
            <person name="Kwon T."/>
            <person name="Chapman J.A."/>
            <person name="Toyoda A."/>
            <person name="Takahashi S."/>
            <person name="Fukui A."/>
            <person name="Hikosaka A."/>
            <person name="Suzuki A."/>
            <person name="Kondo M."/>
            <person name="van Heeringen S.J."/>
            <person name="Quigley I."/>
            <person name="Heinz S."/>
            <person name="Ogino H."/>
            <person name="Ochi H."/>
            <person name="Hellsten U."/>
            <person name="Lyons J.B."/>
            <person name="Simakov O."/>
            <person name="Putnam N."/>
            <person name="Stites J."/>
            <person name="Kuroki Y."/>
            <person name="Tanaka T."/>
            <person name="Michiue T."/>
            <person name="Watanabe M."/>
            <person name="Bogdanovic O."/>
            <person name="Lister R."/>
            <person name="Georgiou G."/>
            <person name="Paranjpe S.S."/>
            <person name="van Kruijsbergen I."/>
            <person name="Shu S."/>
            <person name="Carlson J."/>
            <person name="Kinoshita T."/>
            <person name="Ohta Y."/>
            <person name="Mawaribuchi S."/>
            <person name="Jenkins J."/>
            <person name="Grimwood J."/>
            <person name="Schmutz J."/>
            <person name="Mitros T."/>
            <person name="Mozaffari S.V."/>
            <person name="Suzuki Y."/>
            <person name="Haramoto Y."/>
            <person name="Yamamoto T.S."/>
            <person name="Takagi C."/>
            <person name="Heald R."/>
            <person name="Miller K."/>
            <person name="Haudenschild C."/>
            <person name="Kitzman J."/>
            <person name="Nakayama T."/>
            <person name="Izutsu Y."/>
            <person name="Robert J."/>
            <person name="Fortriede J."/>
            <person name="Burns K."/>
            <person name="Lotay V."/>
            <person name="Karimi K."/>
            <person name="Yasuoka Y."/>
            <person name="Dichmann D.S."/>
            <person name="Flajnik M.F."/>
            <person name="Houston D.W."/>
            <person name="Shendure J."/>
            <person name="DuPasquier L."/>
            <person name="Vize P.D."/>
            <person name="Zorn A.M."/>
            <person name="Ito M."/>
            <person name="Marcotte E.M."/>
            <person name="Wallingford J.B."/>
            <person name="Ito Y."/>
            <person name="Asashima M."/>
            <person name="Ueno N."/>
            <person name="Matsuda Y."/>
            <person name="Veenstra G.J."/>
            <person name="Fujiyama A."/>
            <person name="Harland R.M."/>
            <person name="Taira M."/>
            <person name="Rokhsar D.S."/>
        </authorList>
    </citation>
    <scope>NUCLEOTIDE SEQUENCE [LARGE SCALE GENOMIC DNA]</scope>
    <source>
        <strain evidence="5">J</strain>
    </source>
</reference>
<dbReference type="GO" id="GO:0000981">
    <property type="term" value="F:DNA-binding transcription factor activity, RNA polymerase II-specific"/>
    <property type="evidence" value="ECO:0007669"/>
    <property type="project" value="TreeGrafter"/>
</dbReference>
<feature type="non-terminal residue" evidence="4">
    <location>
        <position position="88"/>
    </location>
</feature>
<organism evidence="4 5">
    <name type="scientific">Xenopus laevis</name>
    <name type="common">African clawed frog</name>
    <dbReference type="NCBI Taxonomy" id="8355"/>
    <lineage>
        <taxon>Eukaryota</taxon>
        <taxon>Metazoa</taxon>
        <taxon>Chordata</taxon>
        <taxon>Craniata</taxon>
        <taxon>Vertebrata</taxon>
        <taxon>Euteleostomi</taxon>
        <taxon>Amphibia</taxon>
        <taxon>Batrachia</taxon>
        <taxon>Anura</taxon>
        <taxon>Pipoidea</taxon>
        <taxon>Pipidae</taxon>
        <taxon>Xenopodinae</taxon>
        <taxon>Xenopus</taxon>
        <taxon>Xenopus</taxon>
    </lineage>
</organism>
<evidence type="ECO:0000256" key="1">
    <source>
        <dbReference type="ARBA" id="ARBA00008275"/>
    </source>
</evidence>
<dbReference type="Gene3D" id="1.20.5.4090">
    <property type="match status" value="1"/>
</dbReference>
<dbReference type="Pfam" id="PF09738">
    <property type="entry name" value="LRRFIP"/>
    <property type="match status" value="1"/>
</dbReference>
<sequence length="88" mass="10545">DSLAEVEEKYKRSMVTNAQLDNEKSSLQYQVDTLRDVLLELEEELAESRRQHEEKNKECERQKHEQNVLRFQLAELKDALEQREQLLT</sequence>
<accession>A0A974H3Q2</accession>
<dbReference type="PANTHER" id="PTHR19212">
    <property type="entry name" value="LEUCINE RICH REPEAT IN FLII INTERACTING PROTEIN"/>
    <property type="match status" value="1"/>
</dbReference>
<dbReference type="InterPro" id="IPR019139">
    <property type="entry name" value="LRRFIP1/2"/>
</dbReference>
<dbReference type="GO" id="GO:0000978">
    <property type="term" value="F:RNA polymerase II cis-regulatory region sequence-specific DNA binding"/>
    <property type="evidence" value="ECO:0007669"/>
    <property type="project" value="TreeGrafter"/>
</dbReference>
<gene>
    <name evidence="4" type="ORF">XELAEV_180448223mg</name>
</gene>
<protein>
    <submittedName>
        <fullName evidence="4">Uncharacterized protein</fullName>
    </submittedName>
</protein>
<evidence type="ECO:0000313" key="4">
    <source>
        <dbReference type="EMBL" id="OCT63723.1"/>
    </source>
</evidence>
<dbReference type="Proteomes" id="UP000694892">
    <property type="component" value="Chromosome 9_10L"/>
</dbReference>
<dbReference type="PANTHER" id="PTHR19212:SF5">
    <property type="entry name" value="LEUCINE-RICH REPEAT FLIGHTLESS-INTERACTING PROTEIN 1"/>
    <property type="match status" value="1"/>
</dbReference>
<feature type="coiled-coil region" evidence="3">
    <location>
        <begin position="3"/>
        <end position="69"/>
    </location>
</feature>